<keyword evidence="3" id="KW-0460">Magnesium</keyword>
<dbReference type="Pfam" id="PF02746">
    <property type="entry name" value="MR_MLE_N"/>
    <property type="match status" value="1"/>
</dbReference>
<dbReference type="PANTHER" id="PTHR13794">
    <property type="entry name" value="ENOLASE SUPERFAMILY, MANDELATE RACEMASE"/>
    <property type="match status" value="1"/>
</dbReference>
<dbReference type="InterPro" id="IPR029065">
    <property type="entry name" value="Enolase_C-like"/>
</dbReference>
<dbReference type="Gene3D" id="3.30.390.10">
    <property type="entry name" value="Enolase-like, N-terminal domain"/>
    <property type="match status" value="1"/>
</dbReference>
<dbReference type="EMBL" id="PGVG01000020">
    <property type="protein sequence ID" value="PJG53019.1"/>
    <property type="molecule type" value="Genomic_DNA"/>
</dbReference>
<dbReference type="SUPFAM" id="SSF54826">
    <property type="entry name" value="Enolase N-terminal domain-like"/>
    <property type="match status" value="1"/>
</dbReference>
<evidence type="ECO:0000313" key="6">
    <source>
        <dbReference type="Proteomes" id="UP000231194"/>
    </source>
</evidence>
<dbReference type="OrthoDB" id="9802699at2"/>
<dbReference type="Pfam" id="PF13378">
    <property type="entry name" value="MR_MLE_C"/>
    <property type="match status" value="1"/>
</dbReference>
<dbReference type="PANTHER" id="PTHR13794:SF58">
    <property type="entry name" value="MITOCHONDRIAL ENOLASE SUPERFAMILY MEMBER 1"/>
    <property type="match status" value="1"/>
</dbReference>
<dbReference type="SFLD" id="SFLDG00179">
    <property type="entry name" value="mandelate_racemase"/>
    <property type="match status" value="1"/>
</dbReference>
<dbReference type="GO" id="GO:0016052">
    <property type="term" value="P:carbohydrate catabolic process"/>
    <property type="evidence" value="ECO:0007669"/>
    <property type="project" value="TreeGrafter"/>
</dbReference>
<dbReference type="GO" id="GO:0016836">
    <property type="term" value="F:hydro-lyase activity"/>
    <property type="evidence" value="ECO:0007669"/>
    <property type="project" value="TreeGrafter"/>
</dbReference>
<dbReference type="AlphaFoldDB" id="A0A2M8R5E0"/>
<dbReference type="InterPro" id="IPR013342">
    <property type="entry name" value="Mandelate_racemase_C"/>
</dbReference>
<dbReference type="SUPFAM" id="SSF51604">
    <property type="entry name" value="Enolase C-terminal domain-like"/>
    <property type="match status" value="1"/>
</dbReference>
<dbReference type="SFLD" id="SFLDS00001">
    <property type="entry name" value="Enolase"/>
    <property type="match status" value="1"/>
</dbReference>
<comment type="cofactor">
    <cofactor evidence="1">
        <name>Mg(2+)</name>
        <dbReference type="ChEBI" id="CHEBI:18420"/>
    </cofactor>
</comment>
<dbReference type="GO" id="GO:0000287">
    <property type="term" value="F:magnesium ion binding"/>
    <property type="evidence" value="ECO:0007669"/>
    <property type="project" value="TreeGrafter"/>
</dbReference>
<organism evidence="5 6">
    <name type="scientific">Bradyrhizobium forestalis</name>
    <dbReference type="NCBI Taxonomy" id="1419263"/>
    <lineage>
        <taxon>Bacteria</taxon>
        <taxon>Pseudomonadati</taxon>
        <taxon>Pseudomonadota</taxon>
        <taxon>Alphaproteobacteria</taxon>
        <taxon>Hyphomicrobiales</taxon>
        <taxon>Nitrobacteraceae</taxon>
        <taxon>Bradyrhizobium</taxon>
    </lineage>
</organism>
<comment type="caution">
    <text evidence="5">The sequence shown here is derived from an EMBL/GenBank/DDBJ whole genome shotgun (WGS) entry which is preliminary data.</text>
</comment>
<dbReference type="CDD" id="cd03321">
    <property type="entry name" value="mandelate_racemase"/>
    <property type="match status" value="1"/>
</dbReference>
<dbReference type="Gene3D" id="3.20.20.120">
    <property type="entry name" value="Enolase-like C-terminal domain"/>
    <property type="match status" value="1"/>
</dbReference>
<feature type="domain" description="Mandelate racemase/muconate lactonizing enzyme C-terminal" evidence="4">
    <location>
        <begin position="157"/>
        <end position="254"/>
    </location>
</feature>
<protein>
    <submittedName>
        <fullName evidence="5">Mandelate racemase</fullName>
    </submittedName>
</protein>
<accession>A0A2M8R5E0</accession>
<reference evidence="5 6" key="1">
    <citation type="submission" date="2017-11" db="EMBL/GenBank/DDBJ databases">
        <title>Bradyrhizobium forestalis sp. nov., an efficient nitrogen-fixing bacterium isolated from nodules of forest legume species in the Amazon.</title>
        <authorList>
            <person name="Costa E.M."/>
            <person name="Guimaraes A."/>
            <person name="Carvalho T.S."/>
            <person name="Rodrigues T.L."/>
            <person name="Ribeiro P.R.A."/>
            <person name="Lebbe L."/>
            <person name="Willems A."/>
            <person name="Moreira F.M.S."/>
        </authorList>
    </citation>
    <scope>NUCLEOTIDE SEQUENCE [LARGE SCALE GENOMIC DNA]</scope>
    <source>
        <strain evidence="5 6">INPA54B</strain>
    </source>
</reference>
<name>A0A2M8R5E0_9BRAD</name>
<keyword evidence="2" id="KW-0479">Metal-binding</keyword>
<evidence type="ECO:0000256" key="3">
    <source>
        <dbReference type="ARBA" id="ARBA00022842"/>
    </source>
</evidence>
<dbReference type="GO" id="GO:0009063">
    <property type="term" value="P:amino acid catabolic process"/>
    <property type="evidence" value="ECO:0007669"/>
    <property type="project" value="InterPro"/>
</dbReference>
<dbReference type="InterPro" id="IPR018110">
    <property type="entry name" value="Mandel_Rmase/mucon_lact_enz_CS"/>
</dbReference>
<dbReference type="SMART" id="SM00922">
    <property type="entry name" value="MR_MLE"/>
    <property type="match status" value="1"/>
</dbReference>
<evidence type="ECO:0000259" key="4">
    <source>
        <dbReference type="SMART" id="SM00922"/>
    </source>
</evidence>
<evidence type="ECO:0000256" key="1">
    <source>
        <dbReference type="ARBA" id="ARBA00001946"/>
    </source>
</evidence>
<dbReference type="InterPro" id="IPR013341">
    <property type="entry name" value="Mandelate_racemase_N_dom"/>
</dbReference>
<proteinExistence type="predicted"/>
<evidence type="ECO:0000313" key="5">
    <source>
        <dbReference type="EMBL" id="PJG53019.1"/>
    </source>
</evidence>
<dbReference type="PROSITE" id="PS00909">
    <property type="entry name" value="MR_MLE_2"/>
    <property type="match status" value="1"/>
</dbReference>
<dbReference type="PROSITE" id="PS00908">
    <property type="entry name" value="MR_MLE_1"/>
    <property type="match status" value="1"/>
</dbReference>
<dbReference type="Proteomes" id="UP000231194">
    <property type="component" value="Unassembled WGS sequence"/>
</dbReference>
<dbReference type="InterPro" id="IPR036849">
    <property type="entry name" value="Enolase-like_C_sf"/>
</dbReference>
<dbReference type="RefSeq" id="WP_100234151.1">
    <property type="nucleotide sequence ID" value="NZ_PGVG01000020.1"/>
</dbReference>
<keyword evidence="6" id="KW-1185">Reference proteome</keyword>
<dbReference type="InterPro" id="IPR029017">
    <property type="entry name" value="Enolase-like_N"/>
</dbReference>
<evidence type="ECO:0000256" key="2">
    <source>
        <dbReference type="ARBA" id="ARBA00022723"/>
    </source>
</evidence>
<sequence>MDQNGSHSIAPHGLRITRINARPVIVPMNLPLQTSTGAVAKAPLVLIDCETDQGATGHAYLFSITPSALKPLTAMVTEMSELVAGDELLPFEIERKLAQRFTLLGLAGLQRLAQSGIDMAAWDALARTRGLPLARLLGGAPKPMRAYNSKGLGIMPVGAAVEEAHKLLAEGFQAAKIRVGRPDAREDLAVVRAVRKAVGDQVTLMCDYNQALTVTEAIRRGEMLDDEGLTWIEEPIRHDDYAGCARIADALHTPVQIGENFDSAFSMQSALSAEACDYVMPDVQRIGGVTGWLRAAALAHAAGIEMSTHLFSEVSAHLLCVTPTAHWLEYVDWADAVLASRLQIKDGFALPSEAPGNGIAWDEAAVRKYLVG</sequence>
<gene>
    <name evidence="5" type="ORF">CVM73_23225</name>
</gene>
<dbReference type="InterPro" id="IPR046945">
    <property type="entry name" value="RHMD-like"/>
</dbReference>